<dbReference type="GO" id="GO:0005886">
    <property type="term" value="C:plasma membrane"/>
    <property type="evidence" value="ECO:0007669"/>
    <property type="project" value="UniProtKB-SubCell"/>
</dbReference>
<evidence type="ECO:0000256" key="7">
    <source>
        <dbReference type="RuleBase" id="RU362018"/>
    </source>
</evidence>
<reference evidence="11 13" key="2">
    <citation type="journal article" date="2013" name="Nature">
        <title>Insights into bilaterian evolution from three spiralian genomes.</title>
        <authorList>
            <person name="Simakov O."/>
            <person name="Marletaz F."/>
            <person name="Cho S.J."/>
            <person name="Edsinger-Gonzales E."/>
            <person name="Havlak P."/>
            <person name="Hellsten U."/>
            <person name="Kuo D.H."/>
            <person name="Larsson T."/>
            <person name="Lv J."/>
            <person name="Arendt D."/>
            <person name="Savage R."/>
            <person name="Osoegawa K."/>
            <person name="de Jong P."/>
            <person name="Grimwood J."/>
            <person name="Chapman J.A."/>
            <person name="Shapiro H."/>
            <person name="Aerts A."/>
            <person name="Otillar R.P."/>
            <person name="Terry A.Y."/>
            <person name="Boore J.L."/>
            <person name="Grigoriev I.V."/>
            <person name="Lindberg D.R."/>
            <person name="Seaver E.C."/>
            <person name="Weisblat D.A."/>
            <person name="Putnam N.H."/>
            <person name="Rokhsar D.S."/>
        </authorList>
    </citation>
    <scope>NUCLEOTIDE SEQUENCE</scope>
    <source>
        <strain evidence="11 13">I ESC-2004</strain>
    </source>
</reference>
<dbReference type="InterPro" id="IPR011642">
    <property type="entry name" value="Gate_dom"/>
</dbReference>
<feature type="non-terminal residue" evidence="11">
    <location>
        <position position="1"/>
    </location>
</feature>
<evidence type="ECO:0000256" key="5">
    <source>
        <dbReference type="ARBA" id="ARBA00022989"/>
    </source>
</evidence>
<feature type="transmembrane region" description="Helical" evidence="7">
    <location>
        <begin position="99"/>
        <end position="116"/>
    </location>
</feature>
<evidence type="ECO:0000259" key="8">
    <source>
        <dbReference type="Pfam" id="PF01773"/>
    </source>
</evidence>
<reference evidence="13" key="1">
    <citation type="submission" date="2012-12" db="EMBL/GenBank/DDBJ databases">
        <authorList>
            <person name="Hellsten U."/>
            <person name="Grimwood J."/>
            <person name="Chapman J.A."/>
            <person name="Shapiro H."/>
            <person name="Aerts A."/>
            <person name="Otillar R.P."/>
            <person name="Terry A.Y."/>
            <person name="Boore J.L."/>
            <person name="Simakov O."/>
            <person name="Marletaz F."/>
            <person name="Cho S.-J."/>
            <person name="Edsinger-Gonzales E."/>
            <person name="Havlak P."/>
            <person name="Kuo D.-H."/>
            <person name="Larsson T."/>
            <person name="Lv J."/>
            <person name="Arendt D."/>
            <person name="Savage R."/>
            <person name="Osoegawa K."/>
            <person name="de Jong P."/>
            <person name="Lindberg D.R."/>
            <person name="Seaver E.C."/>
            <person name="Weisblat D.A."/>
            <person name="Putnam N.H."/>
            <person name="Grigoriev I.V."/>
            <person name="Rokhsar D.S."/>
        </authorList>
    </citation>
    <scope>NUCLEOTIDE SEQUENCE</scope>
    <source>
        <strain evidence="13">I ESC-2004</strain>
    </source>
</reference>
<keyword evidence="13" id="KW-1185">Reference proteome</keyword>
<keyword evidence="6 7" id="KW-0472">Membrane</keyword>
<feature type="domain" description="Concentrative nucleoside transporter C-terminal" evidence="9">
    <location>
        <begin position="287"/>
        <end position="504"/>
    </location>
</feature>
<keyword evidence="4 7" id="KW-0812">Transmembrane</keyword>
<dbReference type="HOGENOM" id="CLU_016813_3_0_1"/>
<keyword evidence="3" id="KW-1003">Cell membrane</keyword>
<comment type="subcellular location">
    <subcellularLocation>
        <location evidence="1">Cell membrane</location>
        <topology evidence="1">Multi-pass membrane protein</topology>
    </subcellularLocation>
</comment>
<feature type="transmembrane region" description="Helical" evidence="7">
    <location>
        <begin position="484"/>
        <end position="507"/>
    </location>
</feature>
<dbReference type="GO" id="GO:0005415">
    <property type="term" value="F:nucleoside:sodium symporter activity"/>
    <property type="evidence" value="ECO:0007669"/>
    <property type="project" value="TreeGrafter"/>
</dbReference>
<evidence type="ECO:0000256" key="2">
    <source>
        <dbReference type="ARBA" id="ARBA00009033"/>
    </source>
</evidence>
<keyword evidence="5 7" id="KW-1133">Transmembrane helix</keyword>
<feature type="domain" description="Nucleoside transporter/FeoB GTPase Gate" evidence="10">
    <location>
        <begin position="184"/>
        <end position="282"/>
    </location>
</feature>
<dbReference type="PANTHER" id="PTHR10590">
    <property type="entry name" value="SODIUM/NUCLEOSIDE COTRANSPORTER"/>
    <property type="match status" value="1"/>
</dbReference>
<proteinExistence type="inferred from homology"/>
<dbReference type="Pfam" id="PF01773">
    <property type="entry name" value="Nucleos_tra2_N"/>
    <property type="match status" value="1"/>
</dbReference>
<evidence type="ECO:0000313" key="13">
    <source>
        <dbReference type="Proteomes" id="UP000014760"/>
    </source>
</evidence>
<dbReference type="Pfam" id="PF07662">
    <property type="entry name" value="Nucleos_tra2_C"/>
    <property type="match status" value="1"/>
</dbReference>
<feature type="transmembrane region" description="Helical" evidence="7">
    <location>
        <begin position="26"/>
        <end position="43"/>
    </location>
</feature>
<dbReference type="InterPro" id="IPR018270">
    <property type="entry name" value="C_nuclsd_transpt_met_bac"/>
</dbReference>
<dbReference type="InterPro" id="IPR011657">
    <property type="entry name" value="CNT_C_dom"/>
</dbReference>
<organism evidence="11">
    <name type="scientific">Capitella teleta</name>
    <name type="common">Polychaete worm</name>
    <dbReference type="NCBI Taxonomy" id="283909"/>
    <lineage>
        <taxon>Eukaryota</taxon>
        <taxon>Metazoa</taxon>
        <taxon>Spiralia</taxon>
        <taxon>Lophotrochozoa</taxon>
        <taxon>Annelida</taxon>
        <taxon>Polychaeta</taxon>
        <taxon>Sedentaria</taxon>
        <taxon>Scolecida</taxon>
        <taxon>Capitellidae</taxon>
        <taxon>Capitella</taxon>
    </lineage>
</organism>
<dbReference type="EMBL" id="KB305732">
    <property type="protein sequence ID" value="ELU00800.1"/>
    <property type="molecule type" value="Genomic_DNA"/>
</dbReference>
<dbReference type="EnsemblMetazoa" id="CapteT72506">
    <property type="protein sequence ID" value="CapteP72506"/>
    <property type="gene ID" value="CapteG72506"/>
</dbReference>
<evidence type="ECO:0000256" key="3">
    <source>
        <dbReference type="ARBA" id="ARBA00022475"/>
    </source>
</evidence>
<feature type="transmembrane region" description="Helical" evidence="7">
    <location>
        <begin position="183"/>
        <end position="204"/>
    </location>
</feature>
<reference evidence="12" key="3">
    <citation type="submission" date="2015-06" db="UniProtKB">
        <authorList>
            <consortium name="EnsemblMetazoa"/>
        </authorList>
    </citation>
    <scope>IDENTIFICATION</scope>
</reference>
<feature type="transmembrane region" description="Helical" evidence="7">
    <location>
        <begin position="71"/>
        <end position="93"/>
    </location>
</feature>
<keyword evidence="7" id="KW-0813">Transport</keyword>
<dbReference type="EMBL" id="AMQN01009588">
    <property type="status" value="NOT_ANNOTATED_CDS"/>
    <property type="molecule type" value="Genomic_DNA"/>
</dbReference>
<dbReference type="InterPro" id="IPR008276">
    <property type="entry name" value="C_nuclsd_transpt"/>
</dbReference>
<feature type="non-terminal residue" evidence="11">
    <location>
        <position position="508"/>
    </location>
</feature>
<feature type="transmembrane region" description="Helical" evidence="7">
    <location>
        <begin position="344"/>
        <end position="366"/>
    </location>
</feature>
<evidence type="ECO:0000259" key="9">
    <source>
        <dbReference type="Pfam" id="PF07662"/>
    </source>
</evidence>
<evidence type="ECO:0000259" key="10">
    <source>
        <dbReference type="Pfam" id="PF07670"/>
    </source>
</evidence>
<feature type="transmembrane region" description="Helical" evidence="7">
    <location>
        <begin position="378"/>
        <end position="396"/>
    </location>
</feature>
<dbReference type="OrthoDB" id="6075923at2759"/>
<evidence type="ECO:0000256" key="4">
    <source>
        <dbReference type="ARBA" id="ARBA00022692"/>
    </source>
</evidence>
<dbReference type="AlphaFoldDB" id="R7U379"/>
<gene>
    <name evidence="11" type="ORF">CAPTEDRAFT_72506</name>
</gene>
<name>R7U379_CAPTE</name>
<feature type="domain" description="Concentrative nucleoside transporter N-terminal" evidence="8">
    <location>
        <begin position="104"/>
        <end position="175"/>
    </location>
</feature>
<protein>
    <recommendedName>
        <fullName evidence="7">Sodium/nucleoside cotransporter</fullName>
    </recommendedName>
</protein>
<comment type="similarity">
    <text evidence="2 7">Belongs to the concentrative nucleoside transporter (CNT) (TC 2.A.41) family.</text>
</comment>
<feature type="transmembrane region" description="Helical" evidence="7">
    <location>
        <begin position="259"/>
        <end position="280"/>
    </location>
</feature>
<accession>R7U379</accession>
<dbReference type="OMA" id="CRDRKSI"/>
<dbReference type="InterPro" id="IPR002668">
    <property type="entry name" value="CNT_N_dom"/>
</dbReference>
<evidence type="ECO:0000256" key="6">
    <source>
        <dbReference type="ARBA" id="ARBA00023136"/>
    </source>
</evidence>
<dbReference type="NCBIfam" id="TIGR00804">
    <property type="entry name" value="nupC"/>
    <property type="match status" value="1"/>
</dbReference>
<sequence length="508" mass="55564">FYILMLLCYVAFVVMASYFDVTRATPLLVISGLFVFCCAYWMTKTKCSASIGKTCLPLISKFTKRLSVIKWFVQLLAYVLAIAGVVAYLLLYVGTDPNQYSSLAGLCVFLLLLWLFSKHPTKVNPRPVLLGLQLQFLVALLVLRTSWGLEAFNFLGGRLQKFLAYTHVGSKFVFGLHYEEHLFAFKVMPVVIMFCATISALYYLGIMQAIIGKIAWLMQKTLQTSATESLVAAGNIFIGQTEAPILVRPFINDMTKSELHAMMTAGYATIAGSVLAAYILFGVSAQHLICASVMNAPMSLAVSKLFYPETEKSKTFDKNVSLNKSSDRSLLESISSGVSQSLPLVANIVGNLIAFLALLAFINAVVSWFGAMVDHPEWTFQLLCGYIFMPFAYLMGVDSKDCLKFGELLGMKTFLNEFVAYEELSRLINARKSCTDSGLGHLSPRSEVIATYALCGFSNLSSVGVQIGGIGALAPSRRADVAQLAVRALVAGTTVCFITACIAGWSFI</sequence>
<evidence type="ECO:0000313" key="12">
    <source>
        <dbReference type="EnsemblMetazoa" id="CapteP72506"/>
    </source>
</evidence>
<evidence type="ECO:0000313" key="11">
    <source>
        <dbReference type="EMBL" id="ELU00800.1"/>
    </source>
</evidence>
<dbReference type="Pfam" id="PF07670">
    <property type="entry name" value="Gate"/>
    <property type="match status" value="1"/>
</dbReference>
<dbReference type="PANTHER" id="PTHR10590:SF4">
    <property type="entry name" value="SOLUTE CARRIER FAMILY 28 MEMBER 3"/>
    <property type="match status" value="1"/>
</dbReference>
<dbReference type="Proteomes" id="UP000014760">
    <property type="component" value="Unassembled WGS sequence"/>
</dbReference>
<feature type="transmembrane region" description="Helical" evidence="7">
    <location>
        <begin position="128"/>
        <end position="147"/>
    </location>
</feature>
<evidence type="ECO:0000256" key="1">
    <source>
        <dbReference type="ARBA" id="ARBA00004651"/>
    </source>
</evidence>